<protein>
    <recommendedName>
        <fullName evidence="5 7">Uronate isomerase</fullName>
        <ecNumber evidence="4 7">5.3.1.12</ecNumber>
    </recommendedName>
    <alternativeName>
        <fullName evidence="7">Glucuronate isomerase</fullName>
    </alternativeName>
    <alternativeName>
        <fullName evidence="7">Uronic isomerase</fullName>
    </alternativeName>
</protein>
<dbReference type="InterPro" id="IPR032466">
    <property type="entry name" value="Metal_Hydrolase"/>
</dbReference>
<reference evidence="9" key="1">
    <citation type="submission" date="2017-08" db="EMBL/GenBank/DDBJ databases">
        <authorList>
            <person name="Brisse S."/>
        </authorList>
    </citation>
    <scope>NUCLEOTIDE SEQUENCE [LARGE SCALE GENOMIC DNA]</scope>
    <source>
        <strain evidence="9">06D021</strain>
    </source>
</reference>
<comment type="pathway">
    <text evidence="2 7">Carbohydrate metabolism; pentose and glucuronate interconversion.</text>
</comment>
<dbReference type="Proteomes" id="UP000220639">
    <property type="component" value="Unassembled WGS sequence"/>
</dbReference>
<organism evidence="8 9">
    <name type="scientific">Klebsiella grimontii</name>
    <dbReference type="NCBI Taxonomy" id="2058152"/>
    <lineage>
        <taxon>Bacteria</taxon>
        <taxon>Pseudomonadati</taxon>
        <taxon>Pseudomonadota</taxon>
        <taxon>Gammaproteobacteria</taxon>
        <taxon>Enterobacterales</taxon>
        <taxon>Enterobacteriaceae</taxon>
        <taxon>Klebsiella/Raoultella group</taxon>
        <taxon>Klebsiella</taxon>
    </lineage>
</organism>
<evidence type="ECO:0000256" key="2">
    <source>
        <dbReference type="ARBA" id="ARBA00004892"/>
    </source>
</evidence>
<gene>
    <name evidence="7 8" type="primary">uxaC</name>
    <name evidence="8" type="ORF">KOSB73_40016</name>
</gene>
<name>A0A285B983_9ENTR</name>
<dbReference type="PANTHER" id="PTHR30068:SF4">
    <property type="entry name" value="URONATE ISOMERASE"/>
    <property type="match status" value="1"/>
</dbReference>
<evidence type="ECO:0000313" key="9">
    <source>
        <dbReference type="Proteomes" id="UP000220639"/>
    </source>
</evidence>
<dbReference type="PANTHER" id="PTHR30068">
    <property type="entry name" value="URONATE ISOMERASE"/>
    <property type="match status" value="1"/>
</dbReference>
<dbReference type="EMBL" id="FZTC01000034">
    <property type="protein sequence ID" value="SNU37470.1"/>
    <property type="molecule type" value="Genomic_DNA"/>
</dbReference>
<dbReference type="NCBIfam" id="NF002794">
    <property type="entry name" value="PRK02925.1"/>
    <property type="match status" value="1"/>
</dbReference>
<proteinExistence type="inferred from homology"/>
<keyword evidence="6 7" id="KW-0413">Isomerase</keyword>
<accession>A0A285B983</accession>
<evidence type="ECO:0000256" key="3">
    <source>
        <dbReference type="ARBA" id="ARBA00008397"/>
    </source>
</evidence>
<dbReference type="SUPFAM" id="SSF51556">
    <property type="entry name" value="Metallo-dependent hydrolases"/>
    <property type="match status" value="1"/>
</dbReference>
<dbReference type="GO" id="GO:0019698">
    <property type="term" value="P:D-galacturonate catabolic process"/>
    <property type="evidence" value="ECO:0007669"/>
    <property type="project" value="TreeGrafter"/>
</dbReference>
<dbReference type="Gene3D" id="3.20.20.140">
    <property type="entry name" value="Metal-dependent hydrolases"/>
    <property type="match status" value="1"/>
</dbReference>
<dbReference type="Gene3D" id="1.10.2020.10">
    <property type="entry name" value="uronate isomerase, domain 2, chain A"/>
    <property type="match status" value="1"/>
</dbReference>
<comment type="similarity">
    <text evidence="3 7">Belongs to the metallo-dependent hydrolases superfamily. Uronate isomerase family.</text>
</comment>
<dbReference type="RefSeq" id="WP_098141177.1">
    <property type="nucleotide sequence ID" value="NZ_CBCSJA010000017.1"/>
</dbReference>
<evidence type="ECO:0000256" key="6">
    <source>
        <dbReference type="ARBA" id="ARBA00023235"/>
    </source>
</evidence>
<dbReference type="HAMAP" id="MF_00675">
    <property type="entry name" value="UxaC"/>
    <property type="match status" value="1"/>
</dbReference>
<dbReference type="UniPathway" id="UPA00246"/>
<comment type="catalytic activity">
    <reaction evidence="1 7">
        <text>D-glucuronate = D-fructuronate</text>
        <dbReference type="Rhea" id="RHEA:13049"/>
        <dbReference type="ChEBI" id="CHEBI:58720"/>
        <dbReference type="ChEBI" id="CHEBI:59863"/>
        <dbReference type="EC" id="5.3.1.12"/>
    </reaction>
</comment>
<dbReference type="Pfam" id="PF02614">
    <property type="entry name" value="UxaC"/>
    <property type="match status" value="1"/>
</dbReference>
<evidence type="ECO:0000256" key="7">
    <source>
        <dbReference type="HAMAP-Rule" id="MF_00675"/>
    </source>
</evidence>
<dbReference type="GO" id="GO:0042840">
    <property type="term" value="P:D-glucuronate catabolic process"/>
    <property type="evidence" value="ECO:0007669"/>
    <property type="project" value="TreeGrafter"/>
</dbReference>
<evidence type="ECO:0000256" key="4">
    <source>
        <dbReference type="ARBA" id="ARBA00012546"/>
    </source>
</evidence>
<dbReference type="AlphaFoldDB" id="A0A285B983"/>
<dbReference type="EC" id="5.3.1.12" evidence="4 7"/>
<evidence type="ECO:0000256" key="5">
    <source>
        <dbReference type="ARBA" id="ARBA00020555"/>
    </source>
</evidence>
<sequence length="471" mass="53894">MPLINDSFMISSPTGKKLYLEIAREQPIIDYHCHLEAKAIWENEPFADITQLWLEGDHYKWRAMRANGIPEEKITGNATAEEKFAAWAQTVEACFGNPLYHWTHLELKYYFNIDDTLNSRNWHEIMTRCNEQLRRKEFLPQALIRRSNVEALCTTDGPLDNLEYHQRLAANSDFSPLVLPTFRPDELFDTDPESFQTFISRLAEKTQIRIASLQDFLAALESRIDFFHTVGCRISDHGPLEIVYNPLDEAALAALFQRRLKNEALTKDEQQAWDSAIFIALAKMYKQREWAMQIHFGAIRNNNKPMFKKVGINCGFDSVGDQTLLAGSLNALLNAMGENNGLPKTILYNLNAGYNDVVASAIANFQSGEDGVKSPLQFGSGWWFNDTRRGMVNQLNTLADQGLLANFVGMLTDSRSFVSYTRHDYFRRILCDLIGGWVENGEVPDDKNILTSMIRDICVENARRYFRFSQA</sequence>
<comment type="catalytic activity">
    <reaction evidence="7">
        <text>aldehydo-D-galacturonate = keto-D-tagaturonate</text>
        <dbReference type="Rhea" id="RHEA:27702"/>
        <dbReference type="ChEBI" id="CHEBI:12952"/>
        <dbReference type="ChEBI" id="CHEBI:17886"/>
    </reaction>
</comment>
<dbReference type="GO" id="GO:0008880">
    <property type="term" value="F:glucuronate isomerase activity"/>
    <property type="evidence" value="ECO:0007669"/>
    <property type="project" value="UniProtKB-UniRule"/>
</dbReference>
<dbReference type="InterPro" id="IPR003766">
    <property type="entry name" value="Uronate_isomerase"/>
</dbReference>
<evidence type="ECO:0000256" key="1">
    <source>
        <dbReference type="ARBA" id="ARBA00001165"/>
    </source>
</evidence>
<evidence type="ECO:0000313" key="8">
    <source>
        <dbReference type="EMBL" id="SNU37470.1"/>
    </source>
</evidence>